<dbReference type="SUPFAM" id="SSF52540">
    <property type="entry name" value="P-loop containing nucleoside triphosphate hydrolases"/>
    <property type="match status" value="1"/>
</dbReference>
<evidence type="ECO:0000256" key="1">
    <source>
        <dbReference type="ARBA" id="ARBA00005771"/>
    </source>
</evidence>
<reference evidence="4" key="1">
    <citation type="submission" date="2020-09" db="EMBL/GenBank/DDBJ databases">
        <title>Draft Genome Sequence of Paenibacillus sp. WST5.</title>
        <authorList>
            <person name="Bao Z."/>
        </authorList>
    </citation>
    <scope>NUCLEOTIDE SEQUENCE</scope>
    <source>
        <strain evidence="4">WST5</strain>
    </source>
</reference>
<sequence length="249" mass="28934">MTTPTPLPGFFMNTIPKSGTHLLLQILLGMPDITHDEFKHMYEGTREQVEKHSQVLRQAAGNEMITGHIYHMEPWADMFRQLQMKQIFMIRDLRDTLVSFVHFVRTIPYPFSFADPNLPLKESYMQIIYGIPEIEYPNIADYYRLFLSWKDEPGVCTVTFEDLMVSHASRRAAIKRIAEYLWEGRTTPIPMEQMIDRMEANIDPQSSPTFRQGRIGGWQKAFDADIKAAFKEVAGELLIELGQAKNMKW</sequence>
<organism evidence="4 5">
    <name type="scientific">Paenibacillus sedimenti</name>
    <dbReference type="NCBI Taxonomy" id="2770274"/>
    <lineage>
        <taxon>Bacteria</taxon>
        <taxon>Bacillati</taxon>
        <taxon>Bacillota</taxon>
        <taxon>Bacilli</taxon>
        <taxon>Bacillales</taxon>
        <taxon>Paenibacillaceae</taxon>
        <taxon>Paenibacillus</taxon>
    </lineage>
</organism>
<dbReference type="RefSeq" id="WP_188175414.1">
    <property type="nucleotide sequence ID" value="NZ_JACVVD010000005.1"/>
</dbReference>
<dbReference type="EMBL" id="JACVVD010000005">
    <property type="protein sequence ID" value="MBD0381603.1"/>
    <property type="molecule type" value="Genomic_DNA"/>
</dbReference>
<dbReference type="Proteomes" id="UP000650466">
    <property type="component" value="Unassembled WGS sequence"/>
</dbReference>
<keyword evidence="2" id="KW-0808">Transferase</keyword>
<comment type="similarity">
    <text evidence="1">Belongs to the sulfotransferase 1 family.</text>
</comment>
<dbReference type="PANTHER" id="PTHR11783">
    <property type="entry name" value="SULFOTRANSFERASE SULT"/>
    <property type="match status" value="1"/>
</dbReference>
<dbReference type="Pfam" id="PF00685">
    <property type="entry name" value="Sulfotransfer_1"/>
    <property type="match status" value="1"/>
</dbReference>
<keyword evidence="5" id="KW-1185">Reference proteome</keyword>
<dbReference type="Gene3D" id="3.40.50.300">
    <property type="entry name" value="P-loop containing nucleotide triphosphate hydrolases"/>
    <property type="match status" value="1"/>
</dbReference>
<proteinExistence type="inferred from homology"/>
<gene>
    <name evidence="4" type="ORF">ICC18_15885</name>
</gene>
<dbReference type="AlphaFoldDB" id="A0A926KQT5"/>
<dbReference type="InterPro" id="IPR027417">
    <property type="entry name" value="P-loop_NTPase"/>
</dbReference>
<evidence type="ECO:0000313" key="4">
    <source>
        <dbReference type="EMBL" id="MBD0381603.1"/>
    </source>
</evidence>
<evidence type="ECO:0000256" key="2">
    <source>
        <dbReference type="ARBA" id="ARBA00022679"/>
    </source>
</evidence>
<name>A0A926KQT5_9BACL</name>
<dbReference type="GO" id="GO:0008146">
    <property type="term" value="F:sulfotransferase activity"/>
    <property type="evidence" value="ECO:0007669"/>
    <property type="project" value="InterPro"/>
</dbReference>
<dbReference type="InterPro" id="IPR000863">
    <property type="entry name" value="Sulfotransferase_dom"/>
</dbReference>
<protein>
    <submittedName>
        <fullName evidence="4">Sulfotransferase domain-containing protein</fullName>
    </submittedName>
</protein>
<feature type="domain" description="Sulfotransferase" evidence="3">
    <location>
        <begin position="10"/>
        <end position="239"/>
    </location>
</feature>
<evidence type="ECO:0000259" key="3">
    <source>
        <dbReference type="Pfam" id="PF00685"/>
    </source>
</evidence>
<comment type="caution">
    <text evidence="4">The sequence shown here is derived from an EMBL/GenBank/DDBJ whole genome shotgun (WGS) entry which is preliminary data.</text>
</comment>
<accession>A0A926KQT5</accession>
<evidence type="ECO:0000313" key="5">
    <source>
        <dbReference type="Proteomes" id="UP000650466"/>
    </source>
</evidence>